<dbReference type="EMBL" id="JACLAW010000003">
    <property type="protein sequence ID" value="MBC2664807.1"/>
    <property type="molecule type" value="Genomic_DNA"/>
</dbReference>
<gene>
    <name evidence="2" type="ORF">H7F51_04675</name>
</gene>
<dbReference type="PANTHER" id="PTHR43317:SF3">
    <property type="entry name" value="BLR2883 PROTEIN"/>
    <property type="match status" value="1"/>
</dbReference>
<sequence length="228" mass="24187">MDEADEDIHLVSTALLPSGEKLQLFRCGDDFSIQLGDEELMGSTDHVSEEALATMAAERLADRGGSVLIGGLGMGFTLRAALKAWGSDAGIVVAELVPEVLAWAQGPLAHIFGESIADPRVSVAMTDVHDLIIAADELFDAILLDVDNGPDAFVQLANDRLYSRSGLRSASAALRPGGLLAIWSAYPDACFGKELAEVGFDVDEVVVPAYAGSETDMHSLWFARKPDA</sequence>
<accession>A0A7X1FR11</accession>
<comment type="caution">
    <text evidence="2">The sequence shown here is derived from an EMBL/GenBank/DDBJ whole genome shotgun (WGS) entry which is preliminary data.</text>
</comment>
<dbReference type="InterPro" id="IPR029063">
    <property type="entry name" value="SAM-dependent_MTases_sf"/>
</dbReference>
<dbReference type="GO" id="GO:0006596">
    <property type="term" value="P:polyamine biosynthetic process"/>
    <property type="evidence" value="ECO:0007669"/>
    <property type="project" value="UniProtKB-KW"/>
</dbReference>
<evidence type="ECO:0000313" key="3">
    <source>
        <dbReference type="Proteomes" id="UP000566813"/>
    </source>
</evidence>
<keyword evidence="1" id="KW-0620">Polyamine biosynthesis</keyword>
<keyword evidence="3" id="KW-1185">Reference proteome</keyword>
<name>A0A7X1FR11_9SPHN</name>
<evidence type="ECO:0000313" key="2">
    <source>
        <dbReference type="EMBL" id="MBC2664807.1"/>
    </source>
</evidence>
<dbReference type="Proteomes" id="UP000566813">
    <property type="component" value="Unassembled WGS sequence"/>
</dbReference>
<dbReference type="Gene3D" id="3.40.50.150">
    <property type="entry name" value="Vaccinia Virus protein VP39"/>
    <property type="match status" value="1"/>
</dbReference>
<organism evidence="2 3">
    <name type="scientific">Novosphingobium flavum</name>
    <dbReference type="NCBI Taxonomy" id="1778672"/>
    <lineage>
        <taxon>Bacteria</taxon>
        <taxon>Pseudomonadati</taxon>
        <taxon>Pseudomonadota</taxon>
        <taxon>Alphaproteobacteria</taxon>
        <taxon>Sphingomonadales</taxon>
        <taxon>Sphingomonadaceae</taxon>
        <taxon>Novosphingobium</taxon>
    </lineage>
</organism>
<dbReference type="SUPFAM" id="SSF53335">
    <property type="entry name" value="S-adenosyl-L-methionine-dependent methyltransferases"/>
    <property type="match status" value="1"/>
</dbReference>
<evidence type="ECO:0000256" key="1">
    <source>
        <dbReference type="ARBA" id="ARBA00023115"/>
    </source>
</evidence>
<proteinExistence type="predicted"/>
<dbReference type="AlphaFoldDB" id="A0A7X1FR11"/>
<reference evidence="2 3" key="1">
    <citation type="submission" date="2020-08" db="EMBL/GenBank/DDBJ databases">
        <title>The genome sequence of type strain Novosphingobium flavum NBRC 111647.</title>
        <authorList>
            <person name="Liu Y."/>
        </authorList>
    </citation>
    <scope>NUCLEOTIDE SEQUENCE [LARGE SCALE GENOMIC DNA]</scope>
    <source>
        <strain evidence="2 3">NBRC 111647</strain>
    </source>
</reference>
<protein>
    <submittedName>
        <fullName evidence="2">Spermidine synthase</fullName>
    </submittedName>
</protein>
<dbReference type="PANTHER" id="PTHR43317">
    <property type="entry name" value="THERMOSPERMINE SYNTHASE ACAULIS5"/>
    <property type="match status" value="1"/>
</dbReference>